<proteinExistence type="predicted"/>
<feature type="transmembrane region" description="Helical" evidence="8">
    <location>
        <begin position="26"/>
        <end position="47"/>
    </location>
</feature>
<dbReference type="GO" id="GO:0006882">
    <property type="term" value="P:intracellular zinc ion homeostasis"/>
    <property type="evidence" value="ECO:0007669"/>
    <property type="project" value="InterPro"/>
</dbReference>
<reference evidence="10 11" key="1">
    <citation type="submission" date="2016-05" db="EMBL/GenBank/DDBJ databases">
        <title>Genome sequence of Pseudomonas stutzeri 273 and identification of the exopolysaccharide biosynthesis locus.</title>
        <authorList>
            <person name="Wu S."/>
            <person name="Sun C."/>
        </authorList>
    </citation>
    <scope>NUCLEOTIDE SEQUENCE [LARGE SCALE GENOMIC DNA]</scope>
    <source>
        <strain evidence="10 11">273</strain>
    </source>
</reference>
<feature type="domain" description="Cation efflux protein transmembrane" evidence="9">
    <location>
        <begin position="27"/>
        <end position="237"/>
    </location>
</feature>
<dbReference type="GO" id="GO:0005385">
    <property type="term" value="F:zinc ion transmembrane transporter activity"/>
    <property type="evidence" value="ECO:0007669"/>
    <property type="project" value="InterPro"/>
</dbReference>
<dbReference type="InterPro" id="IPR002524">
    <property type="entry name" value="Cation_efflux"/>
</dbReference>
<evidence type="ECO:0000256" key="5">
    <source>
        <dbReference type="ARBA" id="ARBA00022989"/>
    </source>
</evidence>
<dbReference type="eggNOG" id="COG1230">
    <property type="taxonomic scope" value="Bacteria"/>
</dbReference>
<evidence type="ECO:0000256" key="2">
    <source>
        <dbReference type="ARBA" id="ARBA00022448"/>
    </source>
</evidence>
<dbReference type="Gene3D" id="1.20.1510.10">
    <property type="entry name" value="Cation efflux protein transmembrane domain"/>
    <property type="match status" value="1"/>
</dbReference>
<organism evidence="10 11">
    <name type="scientific">Stutzerimonas stutzeri</name>
    <name type="common">Pseudomonas stutzeri</name>
    <dbReference type="NCBI Taxonomy" id="316"/>
    <lineage>
        <taxon>Bacteria</taxon>
        <taxon>Pseudomonadati</taxon>
        <taxon>Pseudomonadota</taxon>
        <taxon>Gammaproteobacteria</taxon>
        <taxon>Pseudomonadales</taxon>
        <taxon>Pseudomonadaceae</taxon>
        <taxon>Stutzerimonas</taxon>
    </lineage>
</organism>
<keyword evidence="6" id="KW-0406">Ion transport</keyword>
<dbReference type="NCBIfam" id="TIGR01297">
    <property type="entry name" value="CDF"/>
    <property type="match status" value="1"/>
</dbReference>
<feature type="transmembrane region" description="Helical" evidence="8">
    <location>
        <begin position="130"/>
        <end position="148"/>
    </location>
</feature>
<accession>A0A172WRX1</accession>
<keyword evidence="4" id="KW-0862">Zinc</keyword>
<dbReference type="Proteomes" id="UP000077787">
    <property type="component" value="Chromosome"/>
</dbReference>
<evidence type="ECO:0000256" key="3">
    <source>
        <dbReference type="ARBA" id="ARBA00022692"/>
    </source>
</evidence>
<sequence length="318" mass="35685">MTDCNHSHWQPSHDYRPLETGAEKQTWAVVLLTGLAMVAEIVAGYWFNSMALLADGWHMASHMVAIGMSAIAYLLARRYAYDRRFAFGTWKIEVLAGFASAVLLVMVALLMIGESLMRFWSPARIGFDEALWVAVIGLLVNMLSAWLLRDQPHHHGHDHDHDHDHDHSSAPGKDLNRHAAFIHVLTDGLTSVAAIVALLGGKYFGWGWLDPLMGIIGAIVILIWAKGLLRETTKALLDREMDDPLVRRVRERLEQLPDTDVTDLHLWRVGRAQYSCIVSVVTHQPYSADRYKAQLAEFPELVHVTAEVNRCGENAQAD</sequence>
<keyword evidence="4" id="KW-0864">Zinc transport</keyword>
<dbReference type="Pfam" id="PF01545">
    <property type="entry name" value="Cation_efflux"/>
    <property type="match status" value="1"/>
</dbReference>
<evidence type="ECO:0000259" key="9">
    <source>
        <dbReference type="Pfam" id="PF01545"/>
    </source>
</evidence>
<evidence type="ECO:0000256" key="1">
    <source>
        <dbReference type="ARBA" id="ARBA00004141"/>
    </source>
</evidence>
<feature type="transmembrane region" description="Helical" evidence="8">
    <location>
        <begin position="212"/>
        <end position="229"/>
    </location>
</feature>
<feature type="transmembrane region" description="Helical" evidence="8">
    <location>
        <begin position="59"/>
        <end position="76"/>
    </location>
</feature>
<evidence type="ECO:0000256" key="7">
    <source>
        <dbReference type="ARBA" id="ARBA00023136"/>
    </source>
</evidence>
<evidence type="ECO:0000313" key="10">
    <source>
        <dbReference type="EMBL" id="ANF26180.1"/>
    </source>
</evidence>
<dbReference type="InterPro" id="IPR058533">
    <property type="entry name" value="Cation_efflux_TM"/>
</dbReference>
<comment type="subcellular location">
    <subcellularLocation>
        <location evidence="1">Membrane</location>
        <topology evidence="1">Multi-pass membrane protein</topology>
    </subcellularLocation>
</comment>
<dbReference type="InterPro" id="IPR045316">
    <property type="entry name" value="Msc2-like"/>
</dbReference>
<feature type="transmembrane region" description="Helical" evidence="8">
    <location>
        <begin position="180"/>
        <end position="200"/>
    </location>
</feature>
<protein>
    <submittedName>
        <fullName evidence="10">Cobalt transporter</fullName>
    </submittedName>
</protein>
<keyword evidence="5 8" id="KW-1133">Transmembrane helix</keyword>
<dbReference type="PANTHER" id="PTHR45755">
    <property type="match status" value="1"/>
</dbReference>
<dbReference type="NCBIfam" id="NF033827">
    <property type="entry name" value="CDF_efflux_DmeF"/>
    <property type="match status" value="1"/>
</dbReference>
<feature type="transmembrane region" description="Helical" evidence="8">
    <location>
        <begin position="88"/>
        <end position="110"/>
    </location>
</feature>
<evidence type="ECO:0000313" key="11">
    <source>
        <dbReference type="Proteomes" id="UP000077787"/>
    </source>
</evidence>
<dbReference type="InterPro" id="IPR027469">
    <property type="entry name" value="Cation_efflux_TMD_sf"/>
</dbReference>
<dbReference type="SUPFAM" id="SSF161111">
    <property type="entry name" value="Cation efflux protein transmembrane domain-like"/>
    <property type="match status" value="1"/>
</dbReference>
<keyword evidence="7 8" id="KW-0472">Membrane</keyword>
<dbReference type="AlphaFoldDB" id="A0A172WRX1"/>
<dbReference type="OrthoDB" id="271709at2"/>
<evidence type="ECO:0000256" key="8">
    <source>
        <dbReference type="SAM" id="Phobius"/>
    </source>
</evidence>
<dbReference type="RefSeq" id="WP_064481698.1">
    <property type="nucleotide sequence ID" value="NZ_CP015641.1"/>
</dbReference>
<keyword evidence="3 8" id="KW-0812">Transmembrane</keyword>
<evidence type="ECO:0000256" key="6">
    <source>
        <dbReference type="ARBA" id="ARBA00023065"/>
    </source>
</evidence>
<name>A0A172WRX1_STUST</name>
<dbReference type="EMBL" id="CP015641">
    <property type="protein sequence ID" value="ANF26180.1"/>
    <property type="molecule type" value="Genomic_DNA"/>
</dbReference>
<dbReference type="PANTHER" id="PTHR45755:SF4">
    <property type="entry name" value="ZINC TRANSPORTER 7"/>
    <property type="match status" value="1"/>
</dbReference>
<keyword evidence="2" id="KW-0813">Transport</keyword>
<dbReference type="GO" id="GO:0016020">
    <property type="term" value="C:membrane"/>
    <property type="evidence" value="ECO:0007669"/>
    <property type="project" value="UniProtKB-SubCell"/>
</dbReference>
<gene>
    <name evidence="10" type="ORF">PS273GM_13970</name>
</gene>
<evidence type="ECO:0000256" key="4">
    <source>
        <dbReference type="ARBA" id="ARBA00022906"/>
    </source>
</evidence>